<accession>A0A5B7XVC0</accession>
<dbReference type="EMBL" id="CP041147">
    <property type="protein sequence ID" value="QDF65198.1"/>
    <property type="molecule type" value="Genomic_DNA"/>
</dbReference>
<dbReference type="KEGG" id="mnh:FG904_02820"/>
<feature type="region of interest" description="Disordered" evidence="1">
    <location>
        <begin position="1"/>
        <end position="21"/>
    </location>
</feature>
<sequence>MKSSKSNKANRKTTKQKKLTLNDLGQNELNAYEWIVKSIFEDHQIGEDEVLKYLNEYKKQNPDKKISNILN</sequence>
<evidence type="ECO:0000313" key="3">
    <source>
        <dbReference type="EMBL" id="QDF65198.1"/>
    </source>
</evidence>
<reference evidence="2 4" key="2">
    <citation type="submission" date="2019-06" db="EMBL/GenBank/DDBJ databases">
        <title>Mycoplasma sp. 2F1A isolated from ostrich.</title>
        <authorList>
            <person name="Spergser J."/>
        </authorList>
    </citation>
    <scope>NUCLEOTIDE SEQUENCE [LARGE SCALE GENOMIC DNA]</scope>
    <source>
        <strain evidence="2 4">2F1A</strain>
    </source>
</reference>
<evidence type="ECO:0000256" key="1">
    <source>
        <dbReference type="SAM" id="MobiDB-lite"/>
    </source>
</evidence>
<name>A0A4Y6I8G1_9MOLU</name>
<reference evidence="3 5" key="1">
    <citation type="submission" date="2019-06" db="EMBL/GenBank/DDBJ databases">
        <title>Mycoplasma nasistruthionis sp. nov. str Ms03.</title>
        <authorList>
            <person name="Botes A."/>
        </authorList>
    </citation>
    <scope>NUCLEOTIDE SEQUENCE [LARGE SCALE GENOMIC DNA]</scope>
    <source>
        <strain evidence="3 5">Ms03</strain>
    </source>
</reference>
<evidence type="ECO:0000313" key="4">
    <source>
        <dbReference type="Proteomes" id="UP000305457"/>
    </source>
</evidence>
<dbReference type="EMBL" id="CP040825">
    <property type="protein sequence ID" value="QCZ36921.1"/>
    <property type="molecule type" value="Genomic_DNA"/>
</dbReference>
<dbReference type="RefSeq" id="WP_139592401.1">
    <property type="nucleotide sequence ID" value="NZ_CP040825.1"/>
</dbReference>
<dbReference type="Proteomes" id="UP000315201">
    <property type="component" value="Chromosome"/>
</dbReference>
<organism evidence="3 5">
    <name type="scientific">Mycoplasma nasistruthionis</name>
    <dbReference type="NCBI Taxonomy" id="353852"/>
    <lineage>
        <taxon>Bacteria</taxon>
        <taxon>Bacillati</taxon>
        <taxon>Mycoplasmatota</taxon>
        <taxon>Mollicutes</taxon>
        <taxon>Mycoplasmataceae</taxon>
        <taxon>Mycoplasma</taxon>
    </lineage>
</organism>
<keyword evidence="5" id="KW-1185">Reference proteome</keyword>
<evidence type="ECO:0000313" key="5">
    <source>
        <dbReference type="Proteomes" id="UP000315201"/>
    </source>
</evidence>
<dbReference type="AlphaFoldDB" id="A0A4Y6I8G1"/>
<accession>A0A4Y6I8G1</accession>
<feature type="compositionally biased region" description="Basic residues" evidence="1">
    <location>
        <begin position="8"/>
        <end position="18"/>
    </location>
</feature>
<gene>
    <name evidence="2" type="ORF">FG904_02820</name>
    <name evidence="3" type="ORF">FIV53_02790</name>
</gene>
<evidence type="ECO:0000313" key="2">
    <source>
        <dbReference type="EMBL" id="QCZ36921.1"/>
    </source>
</evidence>
<protein>
    <submittedName>
        <fullName evidence="3">Uncharacterized protein</fullName>
    </submittedName>
</protein>
<dbReference type="Proteomes" id="UP000305457">
    <property type="component" value="Chromosome"/>
</dbReference>
<proteinExistence type="predicted"/>